<evidence type="ECO:0000313" key="2">
    <source>
        <dbReference type="Proteomes" id="UP000294498"/>
    </source>
</evidence>
<dbReference type="GO" id="GO:0019867">
    <property type="term" value="C:outer membrane"/>
    <property type="evidence" value="ECO:0007669"/>
    <property type="project" value="InterPro"/>
</dbReference>
<keyword evidence="2" id="KW-1185">Reference proteome</keyword>
<dbReference type="GO" id="GO:0043165">
    <property type="term" value="P:Gram-negative-bacterium-type cell outer membrane assembly"/>
    <property type="evidence" value="ECO:0007669"/>
    <property type="project" value="InterPro"/>
</dbReference>
<proteinExistence type="predicted"/>
<organism evidence="1 2">
    <name type="scientific">Dinghuibacter silviterrae</name>
    <dbReference type="NCBI Taxonomy" id="1539049"/>
    <lineage>
        <taxon>Bacteria</taxon>
        <taxon>Pseudomonadati</taxon>
        <taxon>Bacteroidota</taxon>
        <taxon>Chitinophagia</taxon>
        <taxon>Chitinophagales</taxon>
        <taxon>Chitinophagaceae</taxon>
        <taxon>Dinghuibacter</taxon>
    </lineage>
</organism>
<sequence>MYRYLFLLPLIALVAGCKVYSFSGASIDPKVKTIKLDNFENKAQFINPSLAPQLQDAVRKKVVGQTRLTQTNSDNADYEVGGYISSYGVSTSGISNQQASSSRLVATFHIVFHNHLDPTGKNVTPADFEDDVTSSIDFPANQSFSAVESQLLSSIVTNMSNDIFNRLFSNW</sequence>
<comment type="caution">
    <text evidence="1">The sequence shown here is derived from an EMBL/GenBank/DDBJ whole genome shotgun (WGS) entry which is preliminary data.</text>
</comment>
<dbReference type="PROSITE" id="PS51257">
    <property type="entry name" value="PROKAR_LIPOPROTEIN"/>
    <property type="match status" value="1"/>
</dbReference>
<dbReference type="AlphaFoldDB" id="A0A4R8DHZ7"/>
<name>A0A4R8DHZ7_9BACT</name>
<dbReference type="InterPro" id="IPR007485">
    <property type="entry name" value="LPS_assembly_LptE"/>
</dbReference>
<accession>A0A4R8DHZ7</accession>
<dbReference type="EMBL" id="SODV01000002">
    <property type="protein sequence ID" value="TDW97369.1"/>
    <property type="molecule type" value="Genomic_DNA"/>
</dbReference>
<dbReference type="Proteomes" id="UP000294498">
    <property type="component" value="Unassembled WGS sequence"/>
</dbReference>
<reference evidence="1 2" key="1">
    <citation type="submission" date="2019-03" db="EMBL/GenBank/DDBJ databases">
        <title>Genomic Encyclopedia of Type Strains, Phase IV (KMG-IV): sequencing the most valuable type-strain genomes for metagenomic binning, comparative biology and taxonomic classification.</title>
        <authorList>
            <person name="Goeker M."/>
        </authorList>
    </citation>
    <scope>NUCLEOTIDE SEQUENCE [LARGE SCALE GENOMIC DNA]</scope>
    <source>
        <strain evidence="1 2">DSM 100059</strain>
    </source>
</reference>
<evidence type="ECO:0000313" key="1">
    <source>
        <dbReference type="EMBL" id="TDW97369.1"/>
    </source>
</evidence>
<dbReference type="RefSeq" id="WP_162852794.1">
    <property type="nucleotide sequence ID" value="NZ_SODV01000002.1"/>
</dbReference>
<gene>
    <name evidence="1" type="ORF">EDB95_5217</name>
</gene>
<dbReference type="Pfam" id="PF04390">
    <property type="entry name" value="LptE"/>
    <property type="match status" value="1"/>
</dbReference>
<protein>
    <submittedName>
        <fullName evidence="1">Lipopolysaccharide assembly protein</fullName>
    </submittedName>
</protein>